<dbReference type="AlphaFoldDB" id="A0A1E2SK50"/>
<dbReference type="EMBL" id="LNZG01000023">
    <property type="protein sequence ID" value="ODA90028.1"/>
    <property type="molecule type" value="Genomic_DNA"/>
</dbReference>
<proteinExistence type="predicted"/>
<protein>
    <submittedName>
        <fullName evidence="1">Uncharacterized protein</fullName>
    </submittedName>
</protein>
<gene>
    <name evidence="1" type="ORF">ATY41_03065</name>
</gene>
<comment type="caution">
    <text evidence="1">The sequence shown here is derived from an EMBL/GenBank/DDBJ whole genome shotgun (WGS) entry which is preliminary data.</text>
</comment>
<accession>A0A1E2SK50</accession>
<organism evidence="1 2">
    <name type="scientific">Leifsonia xyli subsp. xyli</name>
    <dbReference type="NCBI Taxonomy" id="59736"/>
    <lineage>
        <taxon>Bacteria</taxon>
        <taxon>Bacillati</taxon>
        <taxon>Actinomycetota</taxon>
        <taxon>Actinomycetes</taxon>
        <taxon>Micrococcales</taxon>
        <taxon>Microbacteriaceae</taxon>
        <taxon>Leifsonia</taxon>
    </lineage>
</organism>
<evidence type="ECO:0000313" key="2">
    <source>
        <dbReference type="Proteomes" id="UP000094426"/>
    </source>
</evidence>
<reference evidence="1 2" key="1">
    <citation type="submission" date="2015-11" db="EMBL/GenBank/DDBJ databases">
        <authorList>
            <person name="Zhang Y."/>
            <person name="Guo Z."/>
        </authorList>
    </citation>
    <scope>NUCLEOTIDE SEQUENCE [LARGE SCALE GENOMIC DNA]</scope>
    <source>
        <strain evidence="2">gdw1</strain>
    </source>
</reference>
<dbReference type="Proteomes" id="UP000094426">
    <property type="component" value="Unassembled WGS sequence"/>
</dbReference>
<sequence length="81" mass="8945">MTAADDLLAALSTREKIGQLNQRLYGWECVRRTPGGYELTDTLHAELERWSGLGALYGLFRADPGRDAAGRTVSRPRTGHT</sequence>
<dbReference type="RefSeq" id="WP_050737955.1">
    <property type="nucleotide sequence ID" value="NZ_LNZG01000023.1"/>
</dbReference>
<name>A0A1E2SK50_LEIXY</name>
<evidence type="ECO:0000313" key="1">
    <source>
        <dbReference type="EMBL" id="ODA90028.1"/>
    </source>
</evidence>